<name>A0A9N9XUQ2_PHYSR</name>
<dbReference type="InterPro" id="IPR029045">
    <property type="entry name" value="ClpP/crotonase-like_dom_sf"/>
</dbReference>
<dbReference type="GO" id="GO:0006635">
    <property type="term" value="P:fatty acid beta-oxidation"/>
    <property type="evidence" value="ECO:0007669"/>
    <property type="project" value="TreeGrafter"/>
</dbReference>
<gene>
    <name evidence="2" type="ORF">PHYEVI_LOCUS9018</name>
</gene>
<evidence type="ECO:0000313" key="3">
    <source>
        <dbReference type="Proteomes" id="UP001153712"/>
    </source>
</evidence>
<keyword evidence="3" id="KW-1185">Reference proteome</keyword>
<dbReference type="SUPFAM" id="SSF52096">
    <property type="entry name" value="ClpP/crotonase"/>
    <property type="match status" value="1"/>
</dbReference>
<dbReference type="PANTHER" id="PTHR11941">
    <property type="entry name" value="ENOYL-COA HYDRATASE-RELATED"/>
    <property type="match status" value="1"/>
</dbReference>
<dbReference type="Proteomes" id="UP001153712">
    <property type="component" value="Chromosome 6"/>
</dbReference>
<sequence>MEEPNIEFIESFLSKYKGGEIKLQKQYWDEGIALICINHVEKKNAISGKMMVDLRTCIKELEQWRTGKAVIMYGAGTNFCSGGDLAFARAESNPTAGSYMSLYMHETLKKFRNLPFVTFSLVHGPALGGGSELAVFCDYTIVSDTVQLGFVHEKMGIITAWGGTSRLVRIVGERRALEMLLSGGIHDARDCFNIGLAYKIVRNDRRLEETLDFVRTFTNSHYSVLQSYKRIANSDGESSFGEALRVERNEFWPKWGSEVNKEALHRNIKHL</sequence>
<proteinExistence type="predicted"/>
<organism evidence="2 3">
    <name type="scientific">Phyllotreta striolata</name>
    <name type="common">Striped flea beetle</name>
    <name type="synonym">Crioceris striolata</name>
    <dbReference type="NCBI Taxonomy" id="444603"/>
    <lineage>
        <taxon>Eukaryota</taxon>
        <taxon>Metazoa</taxon>
        <taxon>Ecdysozoa</taxon>
        <taxon>Arthropoda</taxon>
        <taxon>Hexapoda</taxon>
        <taxon>Insecta</taxon>
        <taxon>Pterygota</taxon>
        <taxon>Neoptera</taxon>
        <taxon>Endopterygota</taxon>
        <taxon>Coleoptera</taxon>
        <taxon>Polyphaga</taxon>
        <taxon>Cucujiformia</taxon>
        <taxon>Chrysomeloidea</taxon>
        <taxon>Chrysomelidae</taxon>
        <taxon>Galerucinae</taxon>
        <taxon>Alticini</taxon>
        <taxon>Phyllotreta</taxon>
    </lineage>
</organism>
<dbReference type="PANTHER" id="PTHR11941:SF27">
    <property type="entry name" value="ETHYLMALONYL-COA DECARBOXYLASE"/>
    <property type="match status" value="1"/>
</dbReference>
<dbReference type="EMBL" id="OU900099">
    <property type="protein sequence ID" value="CAG9862712.1"/>
    <property type="molecule type" value="Genomic_DNA"/>
</dbReference>
<keyword evidence="1" id="KW-0456">Lyase</keyword>
<dbReference type="Pfam" id="PF00378">
    <property type="entry name" value="ECH_1"/>
    <property type="match status" value="1"/>
</dbReference>
<dbReference type="CDD" id="cd06558">
    <property type="entry name" value="crotonase-like"/>
    <property type="match status" value="1"/>
</dbReference>
<dbReference type="AlphaFoldDB" id="A0A9N9XUQ2"/>
<evidence type="ECO:0000313" key="2">
    <source>
        <dbReference type="EMBL" id="CAG9862712.1"/>
    </source>
</evidence>
<dbReference type="InterPro" id="IPR001753">
    <property type="entry name" value="Enoyl-CoA_hydra/iso"/>
</dbReference>
<dbReference type="Gene3D" id="3.90.226.10">
    <property type="entry name" value="2-enoyl-CoA Hydratase, Chain A, domain 1"/>
    <property type="match status" value="1"/>
</dbReference>
<accession>A0A9N9XUQ2</accession>
<reference evidence="2" key="1">
    <citation type="submission" date="2022-01" db="EMBL/GenBank/DDBJ databases">
        <authorList>
            <person name="King R."/>
        </authorList>
    </citation>
    <scope>NUCLEOTIDE SEQUENCE</scope>
</reference>
<dbReference type="GO" id="GO:0005829">
    <property type="term" value="C:cytosol"/>
    <property type="evidence" value="ECO:0007669"/>
    <property type="project" value="TreeGrafter"/>
</dbReference>
<protein>
    <submittedName>
        <fullName evidence="2">Uncharacterized protein</fullName>
    </submittedName>
</protein>
<dbReference type="GO" id="GO:0016829">
    <property type="term" value="F:lyase activity"/>
    <property type="evidence" value="ECO:0007669"/>
    <property type="project" value="UniProtKB-KW"/>
</dbReference>
<dbReference type="OrthoDB" id="448450at2759"/>
<evidence type="ECO:0000256" key="1">
    <source>
        <dbReference type="ARBA" id="ARBA00023239"/>
    </source>
</evidence>